<protein>
    <recommendedName>
        <fullName evidence="1">Anti-bacteriophage protein A/HamA C-terminal domain-containing protein</fullName>
    </recommendedName>
</protein>
<organism evidence="2">
    <name type="scientific">hydrothermal vent metagenome</name>
    <dbReference type="NCBI Taxonomy" id="652676"/>
    <lineage>
        <taxon>unclassified sequences</taxon>
        <taxon>metagenomes</taxon>
        <taxon>ecological metagenomes</taxon>
    </lineage>
</organism>
<accession>A0A1W1E3E9</accession>
<dbReference type="AlphaFoldDB" id="A0A1W1E3E9"/>
<dbReference type="EMBL" id="FPHZ01000159">
    <property type="protein sequence ID" value="SFV88490.1"/>
    <property type="molecule type" value="Genomic_DNA"/>
</dbReference>
<gene>
    <name evidence="2" type="ORF">MNB_SUP05-SYMBIONT-5-1379</name>
</gene>
<evidence type="ECO:0000259" key="1">
    <source>
        <dbReference type="Pfam" id="PF08878"/>
    </source>
</evidence>
<proteinExistence type="predicted"/>
<sequence>MNFEKLIDTSFVDINTNPALLPIDKKYVLSLINDFESGKWRHDKFKNYIWDNIAETALSKSERNKLIDKPNSALVESAKNLRLTDNDKIGEGSELCEILLYGIMKEYYSALPVVPKIFYKQNANDNAKGADSVHIVIENNSNDFSLWFGEAKFYKSIDGAINSAIKSVDKFLRNDNQIKKENSIITSVSDIDKMDLSIELVEKIKSTLSGENSLDSIKPKINIPILLLHECEITKNQTELTKQYKDKVISFHKEKTNKYFKKQVEKMSDIFKYADIKFHLILFPIPDKESIVNSFIENANHYKWQ</sequence>
<evidence type="ECO:0000313" key="2">
    <source>
        <dbReference type="EMBL" id="SFV88490.1"/>
    </source>
</evidence>
<feature type="domain" description="Anti-bacteriophage protein A/HamA C-terminal" evidence="1">
    <location>
        <begin position="17"/>
        <end position="298"/>
    </location>
</feature>
<dbReference type="InterPro" id="IPR014976">
    <property type="entry name" value="AbpA_HamA_C"/>
</dbReference>
<name>A0A1W1E3E9_9ZZZZ</name>
<dbReference type="Pfam" id="PF08878">
    <property type="entry name" value="HamA"/>
    <property type="match status" value="1"/>
</dbReference>
<reference evidence="2" key="1">
    <citation type="submission" date="2016-10" db="EMBL/GenBank/DDBJ databases">
        <authorList>
            <person name="de Groot N.N."/>
        </authorList>
    </citation>
    <scope>NUCLEOTIDE SEQUENCE</scope>
</reference>